<evidence type="ECO:0000313" key="2">
    <source>
        <dbReference type="Proteomes" id="UP000240325"/>
    </source>
</evidence>
<protein>
    <submittedName>
        <fullName evidence="1">Uncharacterized protein</fullName>
    </submittedName>
</protein>
<name>A0A2H4UVL8_9VIRU</name>
<evidence type="ECO:0000313" key="1">
    <source>
        <dbReference type="EMBL" id="ATZ80875.1"/>
    </source>
</evidence>
<sequence length="301" mass="35802">MSDRTITPDIIKNTIKMTVDFSNIDYTKRFIKETKHFNHSNNDILYKREYTFDSTVYKFGVNDIFENNANTNVIDIYKSIDNTVLTDIEFSNFEHAFNHIIKFDDSRNYYLKKLTSNPHNCFAIDIFVRNNDVSLHTIVIWYYNNNFIIIDPNNKTRIEYLQLLLSNAFPKYNFTIGYVMKNILYKAENPKILCEKNDIPRYGRTCDDVAIKICFIINETHFEMEDCEKLYNKIIEYSSNQSIITKMPKSMNSHTFREHLASDKNVRKDFYKTIKDKEHILVNKKNNDISKMTLDDIKKLQ</sequence>
<organism evidence="1">
    <name type="scientific">Bodo saltans virus</name>
    <dbReference type="NCBI Taxonomy" id="2024608"/>
    <lineage>
        <taxon>Viruses</taxon>
        <taxon>Varidnaviria</taxon>
        <taxon>Bamfordvirae</taxon>
        <taxon>Nucleocytoviricota</taxon>
        <taxon>Megaviricetes</taxon>
        <taxon>Imitervirales</taxon>
        <taxon>Mimiviridae</taxon>
        <taxon>Klosneuvirinae</taxon>
        <taxon>Theiavirus</taxon>
        <taxon>Theiavirus salishense</taxon>
    </lineage>
</organism>
<gene>
    <name evidence="1" type="ORF">BMW23_0829</name>
</gene>
<reference evidence="1" key="1">
    <citation type="journal article" date="2017" name="Elife">
        <title>The kinetoplastid-infecting Bodo saltans virus (BsV), a window into the most abundant giant viruses in the sea.</title>
        <authorList>
            <person name="Deeg C.M."/>
            <person name="Chow C.-E.T."/>
            <person name="Suttle C.A."/>
        </authorList>
    </citation>
    <scope>NUCLEOTIDE SEQUENCE</scope>
    <source>
        <strain evidence="1">NG1</strain>
    </source>
</reference>
<dbReference type="EMBL" id="MF782455">
    <property type="protein sequence ID" value="ATZ80875.1"/>
    <property type="molecule type" value="Genomic_DNA"/>
</dbReference>
<proteinExistence type="predicted"/>
<dbReference type="Proteomes" id="UP000240325">
    <property type="component" value="Segment"/>
</dbReference>
<keyword evidence="2" id="KW-1185">Reference proteome</keyword>
<accession>A0A2H4UVL8</accession>